<dbReference type="Pfam" id="PF02949">
    <property type="entry name" value="7tm_6"/>
    <property type="match status" value="1"/>
</dbReference>
<proteinExistence type="evidence at transcript level"/>
<dbReference type="EMBL" id="MF625558">
    <property type="protein sequence ID" value="AXY83385.1"/>
    <property type="molecule type" value="mRNA"/>
</dbReference>
<dbReference type="AlphaFoldDB" id="A0A3S7SGM2"/>
<dbReference type="GO" id="GO:0007165">
    <property type="term" value="P:signal transduction"/>
    <property type="evidence" value="ECO:0007669"/>
    <property type="project" value="UniProtKB-KW"/>
</dbReference>
<evidence type="ECO:0000313" key="10">
    <source>
        <dbReference type="EMBL" id="AXY83385.1"/>
    </source>
</evidence>
<keyword evidence="4" id="KW-0812">Transmembrane</keyword>
<keyword evidence="9" id="KW-0807">Transducer</keyword>
<dbReference type="GO" id="GO:0005886">
    <property type="term" value="C:plasma membrane"/>
    <property type="evidence" value="ECO:0007669"/>
    <property type="project" value="UniProtKB-SubCell"/>
</dbReference>
<dbReference type="GO" id="GO:0004984">
    <property type="term" value="F:olfactory receptor activity"/>
    <property type="evidence" value="ECO:0007669"/>
    <property type="project" value="InterPro"/>
</dbReference>
<protein>
    <submittedName>
        <fullName evidence="10">Putative odorant receptor 7</fullName>
    </submittedName>
</protein>
<evidence type="ECO:0000256" key="4">
    <source>
        <dbReference type="ARBA" id="ARBA00022692"/>
    </source>
</evidence>
<evidence type="ECO:0000256" key="7">
    <source>
        <dbReference type="ARBA" id="ARBA00023136"/>
    </source>
</evidence>
<dbReference type="InterPro" id="IPR004117">
    <property type="entry name" value="7tm6_olfct_rcpt"/>
</dbReference>
<reference evidence="10" key="1">
    <citation type="submission" date="2017-08" db="EMBL/GenBank/DDBJ databases">
        <title>Analysis of the Antennal Transcriptome and Chemosensory-related Genes of Conopomorpha sinensis Bradley (Lepidoptera: Gracilariidae).</title>
        <authorList>
            <person name="Li P."/>
            <person name="Liu Y."/>
            <person name="Wang S."/>
            <person name="Sun H."/>
        </authorList>
    </citation>
    <scope>NUCLEOTIDE SEQUENCE</scope>
</reference>
<keyword evidence="6" id="KW-1133">Transmembrane helix</keyword>
<evidence type="ECO:0000256" key="8">
    <source>
        <dbReference type="ARBA" id="ARBA00023170"/>
    </source>
</evidence>
<organism evidence="10">
    <name type="scientific">Conopomorpha sinensis</name>
    <name type="common">litch fruit borer</name>
    <dbReference type="NCBI Taxonomy" id="940481"/>
    <lineage>
        <taxon>Eukaryota</taxon>
        <taxon>Metazoa</taxon>
        <taxon>Ecdysozoa</taxon>
        <taxon>Arthropoda</taxon>
        <taxon>Hexapoda</taxon>
        <taxon>Insecta</taxon>
        <taxon>Pterygota</taxon>
        <taxon>Neoptera</taxon>
        <taxon>Endopterygota</taxon>
        <taxon>Lepidoptera</taxon>
        <taxon>Glossata</taxon>
        <taxon>Ditrysia</taxon>
        <taxon>Tineoidea</taxon>
        <taxon>Gracillariidae</taxon>
        <taxon>Conopomorpha</taxon>
    </lineage>
</organism>
<keyword evidence="5" id="KW-0552">Olfaction</keyword>
<name>A0A3S7SGM2_9NEOP</name>
<keyword evidence="8 10" id="KW-0675">Receptor</keyword>
<evidence type="ECO:0000256" key="6">
    <source>
        <dbReference type="ARBA" id="ARBA00022989"/>
    </source>
</evidence>
<evidence type="ECO:0000256" key="3">
    <source>
        <dbReference type="ARBA" id="ARBA00022606"/>
    </source>
</evidence>
<evidence type="ECO:0000256" key="5">
    <source>
        <dbReference type="ARBA" id="ARBA00022725"/>
    </source>
</evidence>
<dbReference type="GO" id="GO:0005549">
    <property type="term" value="F:odorant binding"/>
    <property type="evidence" value="ECO:0007669"/>
    <property type="project" value="InterPro"/>
</dbReference>
<keyword evidence="7" id="KW-0472">Membrane</keyword>
<evidence type="ECO:0000256" key="9">
    <source>
        <dbReference type="ARBA" id="ARBA00023224"/>
    </source>
</evidence>
<evidence type="ECO:0000256" key="1">
    <source>
        <dbReference type="ARBA" id="ARBA00004651"/>
    </source>
</evidence>
<dbReference type="PANTHER" id="PTHR21137">
    <property type="entry name" value="ODORANT RECEPTOR"/>
    <property type="match status" value="1"/>
</dbReference>
<keyword evidence="3" id="KW-0716">Sensory transduction</keyword>
<dbReference type="PANTHER" id="PTHR21137:SF35">
    <property type="entry name" value="ODORANT RECEPTOR 19A-RELATED"/>
    <property type="match status" value="1"/>
</dbReference>
<sequence length="69" mass="8035">MGIADSLYRSGWYQASRRLKSALLIMLHRAQKEVHVTTYGFSIVSLQSYTTIIKTSWSYFTLLLNVYKK</sequence>
<accession>A0A3S7SGM2</accession>
<comment type="subcellular location">
    <subcellularLocation>
        <location evidence="1">Cell membrane</location>
        <topology evidence="1">Multi-pass membrane protein</topology>
    </subcellularLocation>
</comment>
<evidence type="ECO:0000256" key="2">
    <source>
        <dbReference type="ARBA" id="ARBA00022475"/>
    </source>
</evidence>
<keyword evidence="2" id="KW-1003">Cell membrane</keyword>